<evidence type="ECO:0000256" key="1">
    <source>
        <dbReference type="ARBA" id="ARBA00006190"/>
    </source>
</evidence>
<evidence type="ECO:0000256" key="3">
    <source>
        <dbReference type="SAM" id="MobiDB-lite"/>
    </source>
</evidence>
<proteinExistence type="inferred from homology"/>
<feature type="coiled-coil region" evidence="2">
    <location>
        <begin position="51"/>
        <end position="92"/>
    </location>
</feature>
<dbReference type="PANTHER" id="PTHR10476">
    <property type="entry name" value="CHARGED MULTIVESICULAR BODY PROTEIN"/>
    <property type="match status" value="1"/>
</dbReference>
<dbReference type="Proteomes" id="UP001166052">
    <property type="component" value="Unassembled WGS sequence"/>
</dbReference>
<dbReference type="EMBL" id="JAAWVN010022826">
    <property type="protein sequence ID" value="MBN3293752.1"/>
    <property type="molecule type" value="Genomic_DNA"/>
</dbReference>
<protein>
    <submittedName>
        <fullName evidence="4">CHM2A protein</fullName>
    </submittedName>
</protein>
<keyword evidence="2" id="KW-0175">Coiled coil</keyword>
<feature type="non-terminal residue" evidence="4">
    <location>
        <position position="1"/>
    </location>
</feature>
<dbReference type="InterPro" id="IPR005024">
    <property type="entry name" value="Snf7_fam"/>
</dbReference>
<evidence type="ECO:0000313" key="4">
    <source>
        <dbReference type="EMBL" id="MBN3293752.1"/>
    </source>
</evidence>
<organism evidence="4 5">
    <name type="scientific">Polypterus senegalus</name>
    <name type="common">Senegal bichir</name>
    <dbReference type="NCBI Taxonomy" id="55291"/>
    <lineage>
        <taxon>Eukaryota</taxon>
        <taxon>Metazoa</taxon>
        <taxon>Chordata</taxon>
        <taxon>Craniata</taxon>
        <taxon>Vertebrata</taxon>
        <taxon>Euteleostomi</taxon>
        <taxon>Actinopterygii</taxon>
        <taxon>Polypteriformes</taxon>
        <taxon>Polypteridae</taxon>
        <taxon>Polypterus</taxon>
    </lineage>
</organism>
<accession>A0ABS2Z6E8</accession>
<evidence type="ECO:0000313" key="5">
    <source>
        <dbReference type="Proteomes" id="UP001166052"/>
    </source>
</evidence>
<feature type="region of interest" description="Disordered" evidence="3">
    <location>
        <begin position="221"/>
        <end position="247"/>
    </location>
</feature>
<sequence length="259" mass="29465">MVSEAIQWRLLEGSVTKLILTEILGPFALTMTVPEYCQEMEFLFGKRKTPEEMLRQNQRALNRAMRDLDRERQRLEQQEKKIINDIKKMAKQGQMDAVKIMAKDLVRTRRYVKKFIMMRANIQAVSLKIQTLKSNNSMAQAMKGVTKAMATMNRQLKLPQIQKIMMEFEKQSEIMDMKEEMMNDAIDDAMGDEDDEEESDAVVSQVLDELGLTLTDELSNLPSTGGSLSVAAGKKAEPAAALADADADLEERLNNLRRD</sequence>
<dbReference type="Gene3D" id="6.10.140.1230">
    <property type="match status" value="1"/>
</dbReference>
<gene>
    <name evidence="4" type="primary">Chmp2a</name>
    <name evidence="4" type="ORF">GTO92_0011415</name>
</gene>
<feature type="non-terminal residue" evidence="4">
    <location>
        <position position="259"/>
    </location>
</feature>
<keyword evidence="5" id="KW-1185">Reference proteome</keyword>
<comment type="similarity">
    <text evidence="1">Belongs to the SNF7 family.</text>
</comment>
<reference evidence="4" key="1">
    <citation type="journal article" date="2021" name="Cell">
        <title>Tracing the genetic footprints of vertebrate landing in non-teleost ray-finned fishes.</title>
        <authorList>
            <person name="Bi X."/>
            <person name="Wang K."/>
            <person name="Yang L."/>
            <person name="Pan H."/>
            <person name="Jiang H."/>
            <person name="Wei Q."/>
            <person name="Fang M."/>
            <person name="Yu H."/>
            <person name="Zhu C."/>
            <person name="Cai Y."/>
            <person name="He Y."/>
            <person name="Gan X."/>
            <person name="Zeng H."/>
            <person name="Yu D."/>
            <person name="Zhu Y."/>
            <person name="Jiang H."/>
            <person name="Qiu Q."/>
            <person name="Yang H."/>
            <person name="Zhang Y.E."/>
            <person name="Wang W."/>
            <person name="Zhu M."/>
            <person name="He S."/>
            <person name="Zhang G."/>
        </authorList>
    </citation>
    <scope>NUCLEOTIDE SEQUENCE</scope>
    <source>
        <strain evidence="4">Bchr_001</strain>
    </source>
</reference>
<name>A0ABS2Z6E8_POLSE</name>
<dbReference type="Pfam" id="PF03357">
    <property type="entry name" value="Snf7"/>
    <property type="match status" value="1"/>
</dbReference>
<evidence type="ECO:0000256" key="2">
    <source>
        <dbReference type="SAM" id="Coils"/>
    </source>
</evidence>
<comment type="caution">
    <text evidence="4">The sequence shown here is derived from an EMBL/GenBank/DDBJ whole genome shotgun (WGS) entry which is preliminary data.</text>
</comment>